<accession>A0A8K1CU77</accession>
<feature type="compositionally biased region" description="Low complexity" evidence="1">
    <location>
        <begin position="36"/>
        <end position="47"/>
    </location>
</feature>
<proteinExistence type="predicted"/>
<comment type="caution">
    <text evidence="2">The sequence shown here is derived from an EMBL/GenBank/DDBJ whole genome shotgun (WGS) entry which is preliminary data.</text>
</comment>
<keyword evidence="3" id="KW-1185">Reference proteome</keyword>
<feature type="compositionally biased region" description="Low complexity" evidence="1">
    <location>
        <begin position="109"/>
        <end position="134"/>
    </location>
</feature>
<evidence type="ECO:0000256" key="1">
    <source>
        <dbReference type="SAM" id="MobiDB-lite"/>
    </source>
</evidence>
<evidence type="ECO:0000313" key="3">
    <source>
        <dbReference type="Proteomes" id="UP000794436"/>
    </source>
</evidence>
<feature type="region of interest" description="Disordered" evidence="1">
    <location>
        <begin position="102"/>
        <end position="135"/>
    </location>
</feature>
<dbReference type="Proteomes" id="UP000794436">
    <property type="component" value="Unassembled WGS sequence"/>
</dbReference>
<dbReference type="EMBL" id="SPLM01000001">
    <property type="protein sequence ID" value="TMW69700.1"/>
    <property type="molecule type" value="Genomic_DNA"/>
</dbReference>
<feature type="region of interest" description="Disordered" evidence="1">
    <location>
        <begin position="36"/>
        <end position="81"/>
    </location>
</feature>
<reference evidence="2" key="1">
    <citation type="submission" date="2019-03" db="EMBL/GenBank/DDBJ databases">
        <title>Long read genome sequence of the mycoparasitic Pythium oligandrum ATCC 38472 isolated from sugarbeet rhizosphere.</title>
        <authorList>
            <person name="Gaulin E."/>
        </authorList>
    </citation>
    <scope>NUCLEOTIDE SEQUENCE</scope>
    <source>
        <strain evidence="2">ATCC 38472_TT</strain>
    </source>
</reference>
<evidence type="ECO:0000313" key="2">
    <source>
        <dbReference type="EMBL" id="TMW69700.1"/>
    </source>
</evidence>
<dbReference type="AlphaFoldDB" id="A0A8K1CU77"/>
<gene>
    <name evidence="2" type="ORF">Poli38472_001856</name>
</gene>
<protein>
    <recommendedName>
        <fullName evidence="4">Mediator complex subunit 15 KIX domain-containing protein</fullName>
    </recommendedName>
</protein>
<name>A0A8K1CU77_PYTOL</name>
<organism evidence="2 3">
    <name type="scientific">Pythium oligandrum</name>
    <name type="common">Mycoparasitic fungus</name>
    <dbReference type="NCBI Taxonomy" id="41045"/>
    <lineage>
        <taxon>Eukaryota</taxon>
        <taxon>Sar</taxon>
        <taxon>Stramenopiles</taxon>
        <taxon>Oomycota</taxon>
        <taxon>Peronosporomycetes</taxon>
        <taxon>Pythiales</taxon>
        <taxon>Pythiaceae</taxon>
        <taxon>Pythium</taxon>
    </lineage>
</organism>
<evidence type="ECO:0008006" key="4">
    <source>
        <dbReference type="Google" id="ProtNLM"/>
    </source>
</evidence>
<sequence>MTQRWLQQRLQGPYQKQQLVQFQQRKTQQLRQRQFQEHQQLTLQHQQEATEPEQRHKQLRQLKQQHDNARQRLQQVQSAKQEQLKRKQQEFLLKKRNQFVSQGSLSSQAKTATITPGTATAAAPTTPASTSKAAYPRHECSLSDATNTQWRQEIPENVWADMIRDTCTELHRFSGENDRDKVWGSTAKYEFMLWANSDDRNMYMTRMQRKITTLKPKLGYSQ</sequence>
<feature type="compositionally biased region" description="Polar residues" evidence="1">
    <location>
        <begin position="71"/>
        <end position="81"/>
    </location>
</feature>